<dbReference type="Proteomes" id="UP000094236">
    <property type="component" value="Unassembled WGS sequence"/>
</dbReference>
<dbReference type="GO" id="GO:0030479">
    <property type="term" value="C:actin cortical patch"/>
    <property type="evidence" value="ECO:0007669"/>
    <property type="project" value="TreeGrafter"/>
</dbReference>
<gene>
    <name evidence="5" type="ORF">PACTADRAFT_2905</name>
</gene>
<dbReference type="InterPro" id="IPR002558">
    <property type="entry name" value="ILWEQ_dom"/>
</dbReference>
<dbReference type="OrthoDB" id="10262320at2759"/>
<dbReference type="SUPFAM" id="SSF109885">
    <property type="entry name" value="I/LWEQ domain"/>
    <property type="match status" value="1"/>
</dbReference>
<dbReference type="FunFam" id="1.20.1410.10:FF:000004">
    <property type="entry name" value="Cytoskeleton assembly control protein Sla2"/>
    <property type="match status" value="1"/>
</dbReference>
<evidence type="ECO:0000313" key="6">
    <source>
        <dbReference type="Proteomes" id="UP000094236"/>
    </source>
</evidence>
<feature type="domain" description="I/LWEQ" evidence="4">
    <location>
        <begin position="466"/>
        <end position="710"/>
    </location>
</feature>
<dbReference type="PANTHER" id="PTHR10407:SF15">
    <property type="entry name" value="HUNTINGTIN INTERACTING PROTEIN 1"/>
    <property type="match status" value="1"/>
</dbReference>
<dbReference type="GO" id="GO:0032051">
    <property type="term" value="F:clathrin light chain binding"/>
    <property type="evidence" value="ECO:0007669"/>
    <property type="project" value="TreeGrafter"/>
</dbReference>
<dbReference type="GO" id="GO:0030136">
    <property type="term" value="C:clathrin-coated vesicle"/>
    <property type="evidence" value="ECO:0007669"/>
    <property type="project" value="TreeGrafter"/>
</dbReference>
<dbReference type="SMART" id="SM00307">
    <property type="entry name" value="ILWEQ"/>
    <property type="match status" value="1"/>
</dbReference>
<dbReference type="GO" id="GO:0043325">
    <property type="term" value="F:phosphatidylinositol-3,4-bisphosphate binding"/>
    <property type="evidence" value="ECO:0007669"/>
    <property type="project" value="TreeGrafter"/>
</dbReference>
<dbReference type="AlphaFoldDB" id="A0A1E4TTZ4"/>
<dbReference type="PANTHER" id="PTHR10407">
    <property type="entry name" value="HUNTINGTIN INTERACTING PROTEIN 1"/>
    <property type="match status" value="1"/>
</dbReference>
<evidence type="ECO:0000259" key="4">
    <source>
        <dbReference type="PROSITE" id="PS50945"/>
    </source>
</evidence>
<dbReference type="InterPro" id="IPR035964">
    <property type="entry name" value="I/LWEQ_dom_sf"/>
</dbReference>
<feature type="coiled-coil region" evidence="3">
    <location>
        <begin position="58"/>
        <end position="287"/>
    </location>
</feature>
<organism evidence="5 6">
    <name type="scientific">Pachysolen tannophilus NRRL Y-2460</name>
    <dbReference type="NCBI Taxonomy" id="669874"/>
    <lineage>
        <taxon>Eukaryota</taxon>
        <taxon>Fungi</taxon>
        <taxon>Dikarya</taxon>
        <taxon>Ascomycota</taxon>
        <taxon>Saccharomycotina</taxon>
        <taxon>Pichiomycetes</taxon>
        <taxon>Pachysolenaceae</taxon>
        <taxon>Pachysolen</taxon>
    </lineage>
</organism>
<dbReference type="GO" id="GO:0006897">
    <property type="term" value="P:endocytosis"/>
    <property type="evidence" value="ECO:0007669"/>
    <property type="project" value="InterPro"/>
</dbReference>
<keyword evidence="3" id="KW-0175">Coiled coil</keyword>
<dbReference type="GO" id="GO:0048268">
    <property type="term" value="P:clathrin coat assembly"/>
    <property type="evidence" value="ECO:0007669"/>
    <property type="project" value="TreeGrafter"/>
</dbReference>
<dbReference type="STRING" id="669874.A0A1E4TTZ4"/>
<dbReference type="GO" id="GO:0051015">
    <property type="term" value="F:actin filament binding"/>
    <property type="evidence" value="ECO:0007669"/>
    <property type="project" value="TreeGrafter"/>
</dbReference>
<protein>
    <recommendedName>
        <fullName evidence="4">I/LWEQ domain-containing protein</fullName>
    </recommendedName>
</protein>
<evidence type="ECO:0000313" key="5">
    <source>
        <dbReference type="EMBL" id="ODV95200.1"/>
    </source>
</evidence>
<accession>A0A1E4TTZ4</accession>
<keyword evidence="6" id="KW-1185">Reference proteome</keyword>
<name>A0A1E4TTZ4_PACTA</name>
<keyword evidence="2" id="KW-0963">Cytoplasm</keyword>
<dbReference type="Gene3D" id="1.20.1410.10">
    <property type="entry name" value="I/LWEQ domain"/>
    <property type="match status" value="1"/>
</dbReference>
<dbReference type="EMBL" id="KV454014">
    <property type="protein sequence ID" value="ODV95200.1"/>
    <property type="molecule type" value="Genomic_DNA"/>
</dbReference>
<evidence type="ECO:0000256" key="1">
    <source>
        <dbReference type="ARBA" id="ARBA00004496"/>
    </source>
</evidence>
<dbReference type="GO" id="GO:0080025">
    <property type="term" value="F:phosphatidylinositol-3,5-bisphosphate binding"/>
    <property type="evidence" value="ECO:0007669"/>
    <property type="project" value="TreeGrafter"/>
</dbReference>
<dbReference type="GO" id="GO:0035615">
    <property type="term" value="F:clathrin adaptor activity"/>
    <property type="evidence" value="ECO:0007669"/>
    <property type="project" value="TreeGrafter"/>
</dbReference>
<evidence type="ECO:0000256" key="3">
    <source>
        <dbReference type="SAM" id="Coils"/>
    </source>
</evidence>
<feature type="coiled-coil region" evidence="3">
    <location>
        <begin position="669"/>
        <end position="698"/>
    </location>
</feature>
<dbReference type="InterPro" id="IPR030224">
    <property type="entry name" value="Sla2_fam"/>
</dbReference>
<sequence>MFRVKIWKEHEHLKTFHQQQEEAQRQAQEQLVRDQLARQSQGRVAELERDLLAIRGQYEKDQLMLEQYDQRVKALENEINNTTQSAQQQLASKDELISNLQEQLNVWKNKYESLAKLYSQLRQEHLNLLAKFKKVQQKAASAQESIDKREKLEKDLKAKNIELADLIRERDRARLDLDRLKGGKNNEIERLEAELRQLKDKLDTTERSQSSNLSSIFQQHNKELDELTKQLNEKQHIIDSLSPESNNSLQEKLMQKDEELEIMQQTMDDAIKELAAVQKDKDSAIDEQIDQILVENLERLTNLLDTILQSGVQRIQDALYELDSPMQAGNQNSSPEYMLSVIEKASTSATDFATSFNNFIADGPNGDHSSIIKTISDFASSISDVVLDTKGITRLAKSDSEVDNLVNNARFSAQLSEEFFKSLLSSNLNKLSEDDKTDTVIEGNLNVQEKLQQLSDLIEKLAPRARINKANGDLGDLVDKEMTNAADAIAAASAHLTSLIEKPKDPSLSSIDLEINNAILAAAVAVTNAIQLLIKAAIDCQAEIVAQGRGTNSRTAFYKKHNRWTEGLISAAKSVAESTNILIQTADGVLSGKNSHEQLIVSSNEVAASTSQLVAASRVKATFNSKTQDRLELASKSVSSACRTLVNQVQDILNKRLNGGVEEIDYSKLSLHENKTVEMEQQVEILKLENALNAARKRLGEIRKFSYRDDSDDE</sequence>
<dbReference type="GO" id="GO:0007015">
    <property type="term" value="P:actin filament organization"/>
    <property type="evidence" value="ECO:0007669"/>
    <property type="project" value="TreeGrafter"/>
</dbReference>
<comment type="subcellular location">
    <subcellularLocation>
        <location evidence="1">Cytoplasm</location>
    </subcellularLocation>
</comment>
<reference evidence="6" key="1">
    <citation type="submission" date="2016-05" db="EMBL/GenBank/DDBJ databases">
        <title>Comparative genomics of biotechnologically important yeasts.</title>
        <authorList>
            <consortium name="DOE Joint Genome Institute"/>
            <person name="Riley R."/>
            <person name="Haridas S."/>
            <person name="Wolfe K.H."/>
            <person name="Lopes M.R."/>
            <person name="Hittinger C.T."/>
            <person name="Goker M."/>
            <person name="Salamov A."/>
            <person name="Wisecaver J."/>
            <person name="Long T.M."/>
            <person name="Aerts A.L."/>
            <person name="Barry K."/>
            <person name="Choi C."/>
            <person name="Clum A."/>
            <person name="Coughlan A.Y."/>
            <person name="Deshpande S."/>
            <person name="Douglass A.P."/>
            <person name="Hanson S.J."/>
            <person name="Klenk H.-P."/>
            <person name="Labutti K."/>
            <person name="Lapidus A."/>
            <person name="Lindquist E."/>
            <person name="Lipzen A."/>
            <person name="Meier-Kolthoff J.P."/>
            <person name="Ohm R.A."/>
            <person name="Otillar R.P."/>
            <person name="Pangilinan J."/>
            <person name="Peng Y."/>
            <person name="Rokas A."/>
            <person name="Rosa C.A."/>
            <person name="Scheuner C."/>
            <person name="Sibirny A.A."/>
            <person name="Slot J.C."/>
            <person name="Stielow J.B."/>
            <person name="Sun H."/>
            <person name="Kurtzman C.P."/>
            <person name="Blackwell M."/>
            <person name="Grigoriev I.V."/>
            <person name="Jeffries T.W."/>
        </authorList>
    </citation>
    <scope>NUCLEOTIDE SEQUENCE [LARGE SCALE GENOMIC DNA]</scope>
    <source>
        <strain evidence="6">NRRL Y-2460</strain>
    </source>
</reference>
<dbReference type="PROSITE" id="PS50945">
    <property type="entry name" value="I_LWEQ"/>
    <property type="match status" value="1"/>
</dbReference>
<evidence type="ECO:0000256" key="2">
    <source>
        <dbReference type="ARBA" id="ARBA00022490"/>
    </source>
</evidence>
<proteinExistence type="predicted"/>
<dbReference type="Pfam" id="PF01608">
    <property type="entry name" value="I_LWEQ"/>
    <property type="match status" value="1"/>
</dbReference>